<proteinExistence type="predicted"/>
<accession>A0AAD3ATX7</accession>
<dbReference type="Gene3D" id="3.40.50.360">
    <property type="match status" value="1"/>
</dbReference>
<evidence type="ECO:0000313" key="4">
    <source>
        <dbReference type="Proteomes" id="UP000023806"/>
    </source>
</evidence>
<keyword evidence="1" id="KW-0288">FMN</keyword>
<dbReference type="EMBL" id="JIDS01000002">
    <property type="protein sequence ID" value="EZK38723.1"/>
    <property type="molecule type" value="Genomic_DNA"/>
</dbReference>
<dbReference type="AlphaFoldDB" id="A0AAD3ATX7"/>
<keyword evidence="1" id="KW-0285">Flavoprotein</keyword>
<dbReference type="Pfam" id="PF03358">
    <property type="entry name" value="FMN_red"/>
    <property type="match status" value="1"/>
</dbReference>
<dbReference type="SUPFAM" id="SSF52218">
    <property type="entry name" value="Flavoproteins"/>
    <property type="match status" value="1"/>
</dbReference>
<dbReference type="Proteomes" id="UP000023806">
    <property type="component" value="Unassembled WGS sequence"/>
</dbReference>
<feature type="domain" description="NADPH-dependent FMN reductase-like" evidence="2">
    <location>
        <begin position="9"/>
        <end position="52"/>
    </location>
</feature>
<evidence type="ECO:0000256" key="1">
    <source>
        <dbReference type="ARBA" id="ARBA00022643"/>
    </source>
</evidence>
<dbReference type="InterPro" id="IPR005025">
    <property type="entry name" value="FMN_Rdtase-like_dom"/>
</dbReference>
<gene>
    <name evidence="3" type="ORF">P250_03490</name>
</gene>
<comment type="caution">
    <text evidence="3">The sequence shown here is derived from an EMBL/GenBank/DDBJ whole genome shotgun (WGS) entry which is preliminary data.</text>
</comment>
<evidence type="ECO:0000259" key="2">
    <source>
        <dbReference type="Pfam" id="PF03358"/>
    </source>
</evidence>
<evidence type="ECO:0000313" key="3">
    <source>
        <dbReference type="EMBL" id="EZK38723.1"/>
    </source>
</evidence>
<dbReference type="GO" id="GO:0016491">
    <property type="term" value="F:oxidoreductase activity"/>
    <property type="evidence" value="ECO:0007669"/>
    <property type="project" value="InterPro"/>
</dbReference>
<dbReference type="InterPro" id="IPR029039">
    <property type="entry name" value="Flavoprotein-like_sf"/>
</dbReference>
<reference evidence="3 4" key="1">
    <citation type="submission" date="2014-03" db="EMBL/GenBank/DDBJ databases">
        <title>The Genome Sequence of Francisella tularensis subsp. tularensis str. SCHU S4 substr. FSC043.</title>
        <authorList>
            <consortium name="The Broad Institute Genomics Platform"/>
            <consortium name="The Broad Institute Genome Sequencing Center for Infectious Disease"/>
            <person name="Chapman S.B."/>
            <person name="Guina T."/>
            <person name="Gelhaus C."/>
            <person name="Comer J."/>
            <person name="Sellati T."/>
            <person name="Sjostedt A."/>
            <person name="Young S.K."/>
            <person name="Zeng Q."/>
            <person name="Gargeya S."/>
            <person name="Abouelleil A."/>
            <person name="Alvarado L."/>
            <person name="Chapman S.B."/>
            <person name="Gainer-Dewar J."/>
            <person name="Goldberg J."/>
            <person name="Griggs A."/>
            <person name="Gujja S."/>
            <person name="Hansen M."/>
            <person name="Howarth C."/>
            <person name="Imamovic A."/>
            <person name="Larimer J."/>
            <person name="Murphy C."/>
            <person name="Naylor J."/>
            <person name="Pearson M."/>
            <person name="Poon T.W."/>
            <person name="Priest M."/>
            <person name="Roberts A."/>
            <person name="Saif S."/>
            <person name="Shea T."/>
            <person name="Sykes S."/>
            <person name="Wortman J."/>
            <person name="Nusbaum C."/>
            <person name="Birren B."/>
        </authorList>
    </citation>
    <scope>NUCLEOTIDE SEQUENCE [LARGE SCALE GENOMIC DNA]</scope>
    <source>
        <strain evidence="3 4">Schu S4</strain>
    </source>
</reference>
<protein>
    <recommendedName>
        <fullName evidence="2">NADPH-dependent FMN reductase-like domain-containing protein</fullName>
    </recommendedName>
</protein>
<organism evidence="3 4">
    <name type="scientific">Francisella tularensis subsp. tularensis str. SCHU S4 substr. FSC237</name>
    <dbReference type="NCBI Taxonomy" id="1341660"/>
    <lineage>
        <taxon>Bacteria</taxon>
        <taxon>Pseudomonadati</taxon>
        <taxon>Pseudomonadota</taxon>
        <taxon>Gammaproteobacteria</taxon>
        <taxon>Thiotrichales</taxon>
        <taxon>Francisellaceae</taxon>
        <taxon>Francisella</taxon>
    </lineage>
</organism>
<sequence length="57" mass="6561">MLNQHYLTQSLKDSVDVLDDYDAIILGSPTYMGSVAAGLKEFMEKSSRKWYRAEMEK</sequence>
<name>A0AAD3ATX7_FRATT</name>
<dbReference type="RefSeq" id="WP_227644124.1">
    <property type="nucleotide sequence ID" value="NZ_KK211923.1"/>
</dbReference>